<evidence type="ECO:0000313" key="2">
    <source>
        <dbReference type="EMBL" id="SIQ95328.1"/>
    </source>
</evidence>
<dbReference type="SMART" id="SM00710">
    <property type="entry name" value="PbH1"/>
    <property type="match status" value="9"/>
</dbReference>
<gene>
    <name evidence="2" type="ORF">SAMN05421828_11274</name>
</gene>
<protein>
    <submittedName>
        <fullName evidence="2">Pectate lyase superfamily protein</fullName>
    </submittedName>
</protein>
<dbReference type="EMBL" id="FTNE01000012">
    <property type="protein sequence ID" value="SIQ95328.1"/>
    <property type="molecule type" value="Genomic_DNA"/>
</dbReference>
<evidence type="ECO:0000313" key="3">
    <source>
        <dbReference type="Proteomes" id="UP000186308"/>
    </source>
</evidence>
<dbReference type="Pfam" id="PF05048">
    <property type="entry name" value="NosD"/>
    <property type="match status" value="1"/>
</dbReference>
<comment type="caution">
    <text evidence="2">The sequence shown here is derived from an EMBL/GenBank/DDBJ whole genome shotgun (WGS) entry which is preliminary data.</text>
</comment>
<accession>A0A8G2CL82</accession>
<name>A0A8G2CL82_ACIRU</name>
<dbReference type="InterPro" id="IPR012334">
    <property type="entry name" value="Pectin_lyas_fold"/>
</dbReference>
<dbReference type="InterPro" id="IPR011050">
    <property type="entry name" value="Pectin_lyase_fold/virulence"/>
</dbReference>
<dbReference type="Proteomes" id="UP000186308">
    <property type="component" value="Unassembled WGS sequence"/>
</dbReference>
<dbReference type="AlphaFoldDB" id="A0A8G2CL82"/>
<keyword evidence="2" id="KW-0456">Lyase</keyword>
<dbReference type="GO" id="GO:0016829">
    <property type="term" value="F:lyase activity"/>
    <property type="evidence" value="ECO:0007669"/>
    <property type="project" value="UniProtKB-KW"/>
</dbReference>
<proteinExistence type="predicted"/>
<dbReference type="InterPro" id="IPR006626">
    <property type="entry name" value="PbH1"/>
</dbReference>
<dbReference type="RefSeq" id="WP_029312172.1">
    <property type="nucleotide sequence ID" value="NZ_FTNE01000012.1"/>
</dbReference>
<dbReference type="InterPro" id="IPR007742">
    <property type="entry name" value="NosD_dom"/>
</dbReference>
<dbReference type="Gene3D" id="2.160.20.10">
    <property type="entry name" value="Single-stranded right-handed beta-helix, Pectin lyase-like"/>
    <property type="match status" value="2"/>
</dbReference>
<dbReference type="SUPFAM" id="SSF51126">
    <property type="entry name" value="Pectin lyase-like"/>
    <property type="match status" value="2"/>
</dbReference>
<evidence type="ECO:0000259" key="1">
    <source>
        <dbReference type="Pfam" id="PF05048"/>
    </source>
</evidence>
<organism evidence="2 3">
    <name type="scientific">Acidiphilium rubrum</name>
    <dbReference type="NCBI Taxonomy" id="526"/>
    <lineage>
        <taxon>Bacteria</taxon>
        <taxon>Pseudomonadati</taxon>
        <taxon>Pseudomonadota</taxon>
        <taxon>Alphaproteobacteria</taxon>
        <taxon>Acetobacterales</taxon>
        <taxon>Acidocellaceae</taxon>
        <taxon>Acidiphilium</taxon>
    </lineage>
</organism>
<sequence>MPTIGQLPAAASVSDSDELPIFQNGATVAATRAQILAGMQQALALPQGSLLGGVGPGVASPVPISIGANLALNGTVLSAAAAPFAIAGLPEGVTPGVNDLVALGQGGANAALPYAAFMQGMAGVPGIQAGALEAIAAGASKLRTLAAIGANAVAIEDFGAAGDGVTNDAAALIAALASGNPVRFGPKTYRIDGECDIGGLCAALLGIPGTTVLTRGAQSAVGTSGNPAWISVTATQFFVDGIVFDANRAVTADTWGVVVQASCTNANITRSLFRNAMGSIYGWGLAIAPSDPTLTRHHVHDCEFTANAVDGMWVAACDSVAVTACRAHDNARNGIYVDSQDSTFVLKIRDVQIVGNTCWNNQTGISVGNFNATNTEPGVYGNANPDVLGGLVSNNCVFDNTNYGISISGRNILVSGNLIVNNGPAGGGMLANTGYCRIADNMITGSGGFGIDAGGSIYVELTGNYIDGPTIGIGIGGSQNCTVRGNYVQDCVAGIMALNVESDGRGDNFGISCNNLSILGNYVCYGAGGSGIVLRDAPQRVVVTDNIVSSGTAGNPLNALLPYTDSLVLRGNILNYADSFSVNPTSVGGVNTLVFPDLLDRVTVSQSTGLVESIVSATAVATAGQISFIKVTNGGSNYSSATISITGTGSGATAQAWISGGVIIGVTVTNAGSGYGAGTAAVISGNGSGATISVQVGLPVIQGRRLAVHCVAPVGFAAAGSVPAQENWTGATITVPTGATIEWAGEAGAWQATRFMQSDYVSPDGDGSVTFQSQAGDVKLCPAVGGGVRLISTTEPTGCVTLIGRGSPAGIVSAVPGSSYRNLDGGLNATFWIKQSATDATGWVAVA</sequence>
<keyword evidence="3" id="KW-1185">Reference proteome</keyword>
<reference evidence="2 3" key="1">
    <citation type="submission" date="2017-01" db="EMBL/GenBank/DDBJ databases">
        <authorList>
            <person name="Varghese N."/>
            <person name="Submissions S."/>
        </authorList>
    </citation>
    <scope>NUCLEOTIDE SEQUENCE [LARGE SCALE GENOMIC DNA]</scope>
    <source>
        <strain evidence="2 3">ATCC 35905</strain>
    </source>
</reference>
<feature type="domain" description="Periplasmic copper-binding protein NosD beta helix" evidence="1">
    <location>
        <begin position="333"/>
        <end position="488"/>
    </location>
</feature>
<dbReference type="OrthoDB" id="7237995at2"/>